<dbReference type="InterPro" id="IPR029069">
    <property type="entry name" value="HotDog_dom_sf"/>
</dbReference>
<accession>A0A6J7S9L8</accession>
<dbReference type="InterPro" id="IPR039569">
    <property type="entry name" value="FAS1-like_DH_region"/>
</dbReference>
<gene>
    <name evidence="2" type="ORF">UFOPK4173_01477</name>
</gene>
<sequence>MALTELIGTDLGTQTIRIEQGPVRAFASAVKDDPDRYTGEQANTPPTWPFVMSYWGSSGTGGAAGLPMDKLRGPGRMILHGEQEFEYSRSPLVGETLTGTGSISDVYERETGSAVMEFYVREMNWRDESGSPVVTERFTLIVRRKKETA</sequence>
<dbReference type="Pfam" id="PF13452">
    <property type="entry name" value="FAS1_DH_region"/>
    <property type="match status" value="1"/>
</dbReference>
<proteinExistence type="predicted"/>
<evidence type="ECO:0000313" key="2">
    <source>
        <dbReference type="EMBL" id="CAB5038024.1"/>
    </source>
</evidence>
<protein>
    <submittedName>
        <fullName evidence="2">Unannotated protein</fullName>
    </submittedName>
</protein>
<dbReference type="AlphaFoldDB" id="A0A6J7S9L8"/>
<dbReference type="SUPFAM" id="SSF54637">
    <property type="entry name" value="Thioesterase/thiol ester dehydrase-isomerase"/>
    <property type="match status" value="1"/>
</dbReference>
<dbReference type="Gene3D" id="3.10.129.10">
    <property type="entry name" value="Hotdog Thioesterase"/>
    <property type="match status" value="1"/>
</dbReference>
<evidence type="ECO:0000259" key="1">
    <source>
        <dbReference type="Pfam" id="PF13452"/>
    </source>
</evidence>
<organism evidence="2">
    <name type="scientific">freshwater metagenome</name>
    <dbReference type="NCBI Taxonomy" id="449393"/>
    <lineage>
        <taxon>unclassified sequences</taxon>
        <taxon>metagenomes</taxon>
        <taxon>ecological metagenomes</taxon>
    </lineage>
</organism>
<name>A0A6J7S9L8_9ZZZZ</name>
<feature type="domain" description="FAS1-like dehydratase" evidence="1">
    <location>
        <begin position="6"/>
        <end position="135"/>
    </location>
</feature>
<dbReference type="EMBL" id="CAFBPW010000198">
    <property type="protein sequence ID" value="CAB5038024.1"/>
    <property type="molecule type" value="Genomic_DNA"/>
</dbReference>
<reference evidence="2" key="1">
    <citation type="submission" date="2020-05" db="EMBL/GenBank/DDBJ databases">
        <authorList>
            <person name="Chiriac C."/>
            <person name="Salcher M."/>
            <person name="Ghai R."/>
            <person name="Kavagutti S V."/>
        </authorList>
    </citation>
    <scope>NUCLEOTIDE SEQUENCE</scope>
</reference>